<protein>
    <submittedName>
        <fullName evidence="2">Uncharacterized protein</fullName>
    </submittedName>
</protein>
<accession>A0ABZ2PKE8</accession>
<dbReference type="Proteomes" id="UP001432000">
    <property type="component" value="Chromosome"/>
</dbReference>
<feature type="transmembrane region" description="Helical" evidence="1">
    <location>
        <begin position="21"/>
        <end position="43"/>
    </location>
</feature>
<evidence type="ECO:0000313" key="3">
    <source>
        <dbReference type="Proteomes" id="UP001432000"/>
    </source>
</evidence>
<keyword evidence="3" id="KW-1185">Reference proteome</keyword>
<reference evidence="2 3" key="1">
    <citation type="submission" date="2024-03" db="EMBL/GenBank/DDBJ databases">
        <title>Natural products discovery in diverse microorganisms through a two-stage MS feature dereplication strategy.</title>
        <authorList>
            <person name="Zhang R."/>
        </authorList>
    </citation>
    <scope>NUCLEOTIDE SEQUENCE [LARGE SCALE GENOMIC DNA]</scope>
    <source>
        <strain evidence="2 3">18930</strain>
    </source>
</reference>
<dbReference type="EMBL" id="CP147846">
    <property type="protein sequence ID" value="WXG69509.1"/>
    <property type="molecule type" value="Genomic_DNA"/>
</dbReference>
<evidence type="ECO:0000256" key="1">
    <source>
        <dbReference type="SAM" id="Phobius"/>
    </source>
</evidence>
<keyword evidence="1" id="KW-1133">Transmembrane helix</keyword>
<evidence type="ECO:0000313" key="2">
    <source>
        <dbReference type="EMBL" id="WXG69509.1"/>
    </source>
</evidence>
<keyword evidence="1" id="KW-0812">Transmembrane</keyword>
<sequence length="102" mass="10598">MTTPEKNTPGLVARLFDIRSVIGILLGIYGILLTLAGLFPSAFGNETHSSPSNNVVDMSVGTIANLWVGLVMLAIALIFGGWALARPAVVGEATTASDTNEV</sequence>
<gene>
    <name evidence="2" type="ORF">WDS16_02845</name>
</gene>
<organism evidence="2 3">
    <name type="scientific">Rhodococcus sovatensis</name>
    <dbReference type="NCBI Taxonomy" id="1805840"/>
    <lineage>
        <taxon>Bacteria</taxon>
        <taxon>Bacillati</taxon>
        <taxon>Actinomycetota</taxon>
        <taxon>Actinomycetes</taxon>
        <taxon>Mycobacteriales</taxon>
        <taxon>Nocardiaceae</taxon>
        <taxon>Rhodococcus</taxon>
    </lineage>
</organism>
<feature type="transmembrane region" description="Helical" evidence="1">
    <location>
        <begin position="63"/>
        <end position="85"/>
    </location>
</feature>
<keyword evidence="1" id="KW-0472">Membrane</keyword>
<name>A0ABZ2PKE8_9NOCA</name>
<proteinExistence type="predicted"/>
<dbReference type="RefSeq" id="WP_338890327.1">
    <property type="nucleotide sequence ID" value="NZ_CP147846.1"/>
</dbReference>